<sequence length="239" mass="26834">DRSKNETMALVPLFKDETRITVAQTCPPKVVFTGRSNDPGLRTSVKSIEPTASYDNIWQNINGLLRDKTIIEPIKECVIFSDLMHVPDSSFSSGIGNLDDWKFYFIQPGPVYDNLAVKDVSSINRIKTLNQLVKLDTRIQNAGTLQKPNVPLELLFNNQRVGQVVSEFDPGKEKGFLFQAYPAEVGIVEGRIILPKDDYELDNSWYVSMPIMDQIRCGIIGATAEDITILEMILRAIDP</sequence>
<gene>
    <name evidence="1" type="ORF">METZ01_LOCUS486266</name>
</gene>
<name>A0A383CMI8_9ZZZZ</name>
<feature type="non-terminal residue" evidence="1">
    <location>
        <position position="239"/>
    </location>
</feature>
<proteinExistence type="predicted"/>
<organism evidence="1">
    <name type="scientific">marine metagenome</name>
    <dbReference type="NCBI Taxonomy" id="408172"/>
    <lineage>
        <taxon>unclassified sequences</taxon>
        <taxon>metagenomes</taxon>
        <taxon>ecological metagenomes</taxon>
    </lineage>
</organism>
<protein>
    <submittedName>
        <fullName evidence="1">Uncharacterized protein</fullName>
    </submittedName>
</protein>
<evidence type="ECO:0000313" key="1">
    <source>
        <dbReference type="EMBL" id="SVE33412.1"/>
    </source>
</evidence>
<dbReference type="EMBL" id="UINC01210100">
    <property type="protein sequence ID" value="SVE33412.1"/>
    <property type="molecule type" value="Genomic_DNA"/>
</dbReference>
<reference evidence="1" key="1">
    <citation type="submission" date="2018-05" db="EMBL/GenBank/DDBJ databases">
        <authorList>
            <person name="Lanie J.A."/>
            <person name="Ng W.-L."/>
            <person name="Kazmierczak K.M."/>
            <person name="Andrzejewski T.M."/>
            <person name="Davidsen T.M."/>
            <person name="Wayne K.J."/>
            <person name="Tettelin H."/>
            <person name="Glass J.I."/>
            <person name="Rusch D."/>
            <person name="Podicherti R."/>
            <person name="Tsui H.-C.T."/>
            <person name="Winkler M.E."/>
        </authorList>
    </citation>
    <scope>NUCLEOTIDE SEQUENCE</scope>
</reference>
<accession>A0A383CMI8</accession>
<dbReference type="AlphaFoldDB" id="A0A383CMI8"/>
<feature type="non-terminal residue" evidence="1">
    <location>
        <position position="1"/>
    </location>
</feature>